<organism evidence="2 3">
    <name type="scientific">Colocasia esculenta</name>
    <name type="common">Wild taro</name>
    <name type="synonym">Arum esculentum</name>
    <dbReference type="NCBI Taxonomy" id="4460"/>
    <lineage>
        <taxon>Eukaryota</taxon>
        <taxon>Viridiplantae</taxon>
        <taxon>Streptophyta</taxon>
        <taxon>Embryophyta</taxon>
        <taxon>Tracheophyta</taxon>
        <taxon>Spermatophyta</taxon>
        <taxon>Magnoliopsida</taxon>
        <taxon>Liliopsida</taxon>
        <taxon>Araceae</taxon>
        <taxon>Aroideae</taxon>
        <taxon>Colocasieae</taxon>
        <taxon>Colocasia</taxon>
    </lineage>
</organism>
<gene>
    <name evidence="2" type="ORF">Taro_029872</name>
</gene>
<evidence type="ECO:0000313" key="3">
    <source>
        <dbReference type="Proteomes" id="UP000652761"/>
    </source>
</evidence>
<evidence type="ECO:0000313" key="2">
    <source>
        <dbReference type="EMBL" id="MQL97186.1"/>
    </source>
</evidence>
<dbReference type="Proteomes" id="UP000652761">
    <property type="component" value="Unassembled WGS sequence"/>
</dbReference>
<dbReference type="EMBL" id="NMUH01002012">
    <property type="protein sequence ID" value="MQL97186.1"/>
    <property type="molecule type" value="Genomic_DNA"/>
</dbReference>
<reference evidence="2" key="1">
    <citation type="submission" date="2017-07" db="EMBL/GenBank/DDBJ databases">
        <title>Taro Niue Genome Assembly and Annotation.</title>
        <authorList>
            <person name="Atibalentja N."/>
            <person name="Keating K."/>
            <person name="Fields C.J."/>
        </authorList>
    </citation>
    <scope>NUCLEOTIDE SEQUENCE</scope>
    <source>
        <strain evidence="2">Niue_2</strain>
        <tissue evidence="2">Leaf</tissue>
    </source>
</reference>
<accession>A0A843VQA6</accession>
<protein>
    <submittedName>
        <fullName evidence="2">Uncharacterized protein</fullName>
    </submittedName>
</protein>
<evidence type="ECO:0000256" key="1">
    <source>
        <dbReference type="SAM" id="MobiDB-lite"/>
    </source>
</evidence>
<comment type="caution">
    <text evidence="2">The sequence shown here is derived from an EMBL/GenBank/DDBJ whole genome shotgun (WGS) entry which is preliminary data.</text>
</comment>
<proteinExistence type="predicted"/>
<keyword evidence="3" id="KW-1185">Reference proteome</keyword>
<sequence length="101" mass="11319">MEDIGKRYFDCNDSRIRYSEPSKYPTFGLPPTGPKTRKDNNSSVTENKYEPLLTLLTTRGTTLTILTQVSASVNSNLEGSKGNELHKRSPVGNPNPDRFEQ</sequence>
<dbReference type="AlphaFoldDB" id="A0A843VQA6"/>
<name>A0A843VQA6_COLES</name>
<feature type="region of interest" description="Disordered" evidence="1">
    <location>
        <begin position="20"/>
        <end position="46"/>
    </location>
</feature>
<feature type="region of interest" description="Disordered" evidence="1">
    <location>
        <begin position="72"/>
        <end position="101"/>
    </location>
</feature>